<proteinExistence type="predicted"/>
<organism evidence="1 2">
    <name type="scientific">Archangium lansingense</name>
    <dbReference type="NCBI Taxonomy" id="2995310"/>
    <lineage>
        <taxon>Bacteria</taxon>
        <taxon>Pseudomonadati</taxon>
        <taxon>Myxococcota</taxon>
        <taxon>Myxococcia</taxon>
        <taxon>Myxococcales</taxon>
        <taxon>Cystobacterineae</taxon>
        <taxon>Archangiaceae</taxon>
        <taxon>Archangium</taxon>
    </lineage>
</organism>
<dbReference type="EMBL" id="JAPNKA010000001">
    <property type="protein sequence ID" value="MCY1081858.1"/>
    <property type="molecule type" value="Genomic_DNA"/>
</dbReference>
<name>A0ABT4AJH9_9BACT</name>
<dbReference type="Proteomes" id="UP001207654">
    <property type="component" value="Unassembled WGS sequence"/>
</dbReference>
<sequence length="74" mass="8004">MGAAFISTSKQLPRDTQVILSLVLEFCGRVVELEAQVAQVFPPQEGPAAVVGLALLFTDRARAEALLRPWLVQA</sequence>
<dbReference type="RefSeq" id="WP_267540442.1">
    <property type="nucleotide sequence ID" value="NZ_JAPNKA010000001.1"/>
</dbReference>
<comment type="caution">
    <text evidence="1">The sequence shown here is derived from an EMBL/GenBank/DDBJ whole genome shotgun (WGS) entry which is preliminary data.</text>
</comment>
<reference evidence="1 2" key="1">
    <citation type="submission" date="2022-11" db="EMBL/GenBank/DDBJ databases">
        <title>Minimal conservation of predation-associated metabolite biosynthetic gene clusters underscores biosynthetic potential of Myxococcota including descriptions for ten novel species: Archangium lansinium sp. nov., Myxococcus landrumus sp. nov., Nannocystis bai.</title>
        <authorList>
            <person name="Ahearne A."/>
            <person name="Stevens C."/>
            <person name="Phillips K."/>
        </authorList>
    </citation>
    <scope>NUCLEOTIDE SEQUENCE [LARGE SCALE GENOMIC DNA]</scope>
    <source>
        <strain evidence="1 2">MIWBW</strain>
    </source>
</reference>
<protein>
    <submittedName>
        <fullName evidence="1">Uncharacterized protein</fullName>
    </submittedName>
</protein>
<evidence type="ECO:0000313" key="2">
    <source>
        <dbReference type="Proteomes" id="UP001207654"/>
    </source>
</evidence>
<keyword evidence="2" id="KW-1185">Reference proteome</keyword>
<accession>A0ABT4AJH9</accession>
<gene>
    <name evidence="1" type="ORF">OV287_46165</name>
</gene>
<evidence type="ECO:0000313" key="1">
    <source>
        <dbReference type="EMBL" id="MCY1081858.1"/>
    </source>
</evidence>
<dbReference type="Gene3D" id="2.40.10.220">
    <property type="entry name" value="predicted glycosyltransferase like domains"/>
    <property type="match status" value="1"/>
</dbReference>